<dbReference type="Pfam" id="PF02770">
    <property type="entry name" value="Acyl-CoA_dh_M"/>
    <property type="match status" value="1"/>
</dbReference>
<evidence type="ECO:0000256" key="3">
    <source>
        <dbReference type="ARBA" id="ARBA00022630"/>
    </source>
</evidence>
<dbReference type="PANTHER" id="PTHR42707">
    <property type="entry name" value="ACYL-COA DEHYDROGENASE"/>
    <property type="match status" value="1"/>
</dbReference>
<dbReference type="PANTHER" id="PTHR42707:SF2">
    <property type="entry name" value="ACD11 DEHYDROGENASE"/>
    <property type="match status" value="1"/>
</dbReference>
<dbReference type="InterPro" id="IPR006091">
    <property type="entry name" value="Acyl-CoA_Oxase/DH_mid-dom"/>
</dbReference>
<dbReference type="Proteomes" id="UP000197153">
    <property type="component" value="Chromosome 1"/>
</dbReference>
<dbReference type="InterPro" id="IPR009075">
    <property type="entry name" value="AcylCo_DH/oxidase_C"/>
</dbReference>
<dbReference type="SUPFAM" id="SSF56645">
    <property type="entry name" value="Acyl-CoA dehydrogenase NM domain-like"/>
    <property type="match status" value="1"/>
</dbReference>
<evidence type="ECO:0000256" key="1">
    <source>
        <dbReference type="ARBA" id="ARBA00001974"/>
    </source>
</evidence>
<name>A0A248JLU2_9PROT</name>
<dbReference type="InterPro" id="IPR006089">
    <property type="entry name" value="Acyl-CoA_DH_CS"/>
</dbReference>
<keyword evidence="10" id="KW-1185">Reference proteome</keyword>
<gene>
    <name evidence="9" type="ORF">Y958_01360</name>
</gene>
<dbReference type="EMBL" id="CP022110">
    <property type="protein sequence ID" value="ASG19619.1"/>
    <property type="molecule type" value="Genomic_DNA"/>
</dbReference>
<dbReference type="Pfam" id="PF18158">
    <property type="entry name" value="AidB_N"/>
    <property type="match status" value="1"/>
</dbReference>
<evidence type="ECO:0000256" key="4">
    <source>
        <dbReference type="ARBA" id="ARBA00022827"/>
    </source>
</evidence>
<feature type="domain" description="Acyl-CoA dehydrogenase/oxidase C-terminal" evidence="6">
    <location>
        <begin position="368"/>
        <end position="527"/>
    </location>
</feature>
<accession>A0A248JLU2</accession>
<dbReference type="InterPro" id="IPR041504">
    <property type="entry name" value="AidB_N"/>
</dbReference>
<dbReference type="Gene3D" id="2.40.110.20">
    <property type="match status" value="1"/>
</dbReference>
<evidence type="ECO:0000259" key="8">
    <source>
        <dbReference type="Pfam" id="PF18158"/>
    </source>
</evidence>
<comment type="cofactor">
    <cofactor evidence="1 5">
        <name>FAD</name>
        <dbReference type="ChEBI" id="CHEBI:57692"/>
    </cofactor>
</comment>
<keyword evidence="5" id="KW-0560">Oxidoreductase</keyword>
<dbReference type="AlphaFoldDB" id="A0A248JLU2"/>
<reference evidence="9 10" key="1">
    <citation type="submission" date="2017-06" db="EMBL/GenBank/DDBJ databases">
        <title>Complete genome sequence of Nitrospirillum amazonense strain CBAmC, an endophytic nitrogen-fixing and plant growth-promoting bacterium, isolated from sugarcane.</title>
        <authorList>
            <person name="Schwab S."/>
            <person name="dos Santos Teixeira K.R."/>
            <person name="Simoes Araujo J.L."/>
            <person name="Soares Vidal M."/>
            <person name="Borges de Freitas H.R."/>
            <person name="Rivello Crivelaro A.L."/>
            <person name="Bueno de Camargo Nunes A."/>
            <person name="dos Santos C.M."/>
            <person name="Palmeira da Silva Rosa D."/>
            <person name="da Silva Padilha D."/>
            <person name="da Silva E."/>
            <person name="Araujo Terra L."/>
            <person name="Soares Mendes V."/>
            <person name="Farinelli L."/>
            <person name="Magalhaes Cruz L."/>
            <person name="Baldani J.I."/>
        </authorList>
    </citation>
    <scope>NUCLEOTIDE SEQUENCE [LARGE SCALE GENOMIC DNA]</scope>
    <source>
        <strain evidence="9 10">CBAmC</strain>
    </source>
</reference>
<protein>
    <submittedName>
        <fullName evidence="9">Acyl-CoA dehydrogenase</fullName>
    </submittedName>
</protein>
<organism evidence="9 10">
    <name type="scientific">Nitrospirillum viridazoti CBAmc</name>
    <dbReference type="NCBI Taxonomy" id="1441467"/>
    <lineage>
        <taxon>Bacteria</taxon>
        <taxon>Pseudomonadati</taxon>
        <taxon>Pseudomonadota</taxon>
        <taxon>Alphaproteobacteria</taxon>
        <taxon>Rhodospirillales</taxon>
        <taxon>Azospirillaceae</taxon>
        <taxon>Nitrospirillum</taxon>
        <taxon>Nitrospirillum viridazoti</taxon>
    </lineage>
</organism>
<dbReference type="InterPro" id="IPR009100">
    <property type="entry name" value="AcylCoA_DH/oxidase_NM_dom_sf"/>
</dbReference>
<keyword evidence="4 5" id="KW-0274">FAD</keyword>
<evidence type="ECO:0000259" key="6">
    <source>
        <dbReference type="Pfam" id="PF00441"/>
    </source>
</evidence>
<keyword evidence="3 5" id="KW-0285">Flavoprotein</keyword>
<proteinExistence type="inferred from homology"/>
<sequence>MIESFCAIFMLPSLHVRGGNPRQLFGSMKGPFGEPCLATERELPKSGAVFRTGHELGHAPARDSAFYADYGRHKPADAGARHLREQNMIEPDEVPPTARGTNLYIADINLQRLLERRAPEELRRHEDRLADFGAWAGGPLDEQAEYTDRHANPQYVPQPYGPNGPQPGHIVFNPRYVECHAEAYARGAVGLPYQKGASGRHLACFTMGYLLSQADVSIHCPVTMTGAVAHVLHTVAPKEVRERFLPQLTRMDGQALSGGTWATELHGGSDVGTTTTRAVKTDQAWALHGLKWFTSNAGSGLALATARPDGAPTGGKGLGCYLVPSHLEGGEPNAYSVRRLKEKVGTRGLATAELDLNGATAFEVAGPGEGLKVMMAALEYSRIHNAVASAGLLRRAFVESLGWSAHRAAFGQTVIHYPMVQDQLLDMQMELEAAVALSFESVFAFDALATGALATGDSDPEQGGDWLRLVTALAKYRTADQAVKACRTAVEMVGGNGYTEEFPTARLYRDCLVTAVWEGPANIQALELLRLVAGKRPGDQIFLGRVGAALSDLPPQAGDTADLLEGALEECRAALSHLRRNPDQAPRHGRRLLDLLSDTLATALLCEEAVADLKLGDSRKMLVANRFAARVLAHHNPIATEMEPALAAFEDVILYQPVG</sequence>
<dbReference type="InterPro" id="IPR036250">
    <property type="entry name" value="AcylCo_DH-like_C"/>
</dbReference>
<evidence type="ECO:0000259" key="7">
    <source>
        <dbReference type="Pfam" id="PF02770"/>
    </source>
</evidence>
<dbReference type="SUPFAM" id="SSF47203">
    <property type="entry name" value="Acyl-CoA dehydrogenase C-terminal domain-like"/>
    <property type="match status" value="1"/>
</dbReference>
<evidence type="ECO:0000313" key="9">
    <source>
        <dbReference type="EMBL" id="ASG19619.1"/>
    </source>
</evidence>
<dbReference type="KEGG" id="nao:Y958_01360"/>
<feature type="domain" description="Adaptive response protein AidB N-terminal" evidence="8">
    <location>
        <begin position="95"/>
        <end position="249"/>
    </location>
</feature>
<evidence type="ECO:0000256" key="5">
    <source>
        <dbReference type="RuleBase" id="RU362125"/>
    </source>
</evidence>
<evidence type="ECO:0000313" key="10">
    <source>
        <dbReference type="Proteomes" id="UP000197153"/>
    </source>
</evidence>
<dbReference type="GO" id="GO:0003995">
    <property type="term" value="F:acyl-CoA dehydrogenase activity"/>
    <property type="evidence" value="ECO:0007669"/>
    <property type="project" value="InterPro"/>
</dbReference>
<dbReference type="PROSITE" id="PS00073">
    <property type="entry name" value="ACYL_COA_DH_2"/>
    <property type="match status" value="1"/>
</dbReference>
<comment type="similarity">
    <text evidence="2 5">Belongs to the acyl-CoA dehydrogenase family.</text>
</comment>
<dbReference type="Gene3D" id="1.20.140.10">
    <property type="entry name" value="Butyryl-CoA Dehydrogenase, subunit A, domain 3"/>
    <property type="match status" value="1"/>
</dbReference>
<evidence type="ECO:0000256" key="2">
    <source>
        <dbReference type="ARBA" id="ARBA00009347"/>
    </source>
</evidence>
<dbReference type="Pfam" id="PF00441">
    <property type="entry name" value="Acyl-CoA_dh_1"/>
    <property type="match status" value="1"/>
</dbReference>
<dbReference type="InterPro" id="IPR052904">
    <property type="entry name" value="Acyl-CoA_dehydrogenase-like"/>
</dbReference>
<feature type="domain" description="Acyl-CoA oxidase/dehydrogenase middle" evidence="7">
    <location>
        <begin position="260"/>
        <end position="357"/>
    </location>
</feature>